<dbReference type="EMBL" id="RAQJ01000001">
    <property type="protein sequence ID" value="RKE98305.1"/>
    <property type="molecule type" value="Genomic_DNA"/>
</dbReference>
<dbReference type="InterPro" id="IPR023214">
    <property type="entry name" value="HAD_sf"/>
</dbReference>
<protein>
    <recommendedName>
        <fullName evidence="3">Hydrolase</fullName>
    </recommendedName>
</protein>
<sequence>MNFQDKLVIAIDFDGTIVEDAYPKVGKARLFAFETLKRLQDDGHRLILWTYRSGSKLKDAVEFCEANGIEFYAVNQSFPEEQFDNSVSRKIYADIFIDDRNIGGILGWGEVYQLITKEAPNMKSIKQKKGFFSFLRK</sequence>
<proteinExistence type="predicted"/>
<dbReference type="Proteomes" id="UP000284892">
    <property type="component" value="Unassembled WGS sequence"/>
</dbReference>
<organism evidence="1 2">
    <name type="scientific">Ichthyenterobacterium magnum</name>
    <dbReference type="NCBI Taxonomy" id="1230530"/>
    <lineage>
        <taxon>Bacteria</taxon>
        <taxon>Pseudomonadati</taxon>
        <taxon>Bacteroidota</taxon>
        <taxon>Flavobacteriia</taxon>
        <taxon>Flavobacteriales</taxon>
        <taxon>Flavobacteriaceae</taxon>
        <taxon>Ichthyenterobacterium</taxon>
    </lineage>
</organism>
<dbReference type="PIRSF" id="PIRSF020079">
    <property type="entry name" value="UCP020079"/>
    <property type="match status" value="1"/>
</dbReference>
<evidence type="ECO:0000313" key="2">
    <source>
        <dbReference type="Proteomes" id="UP000284892"/>
    </source>
</evidence>
<comment type="caution">
    <text evidence="1">The sequence shown here is derived from an EMBL/GenBank/DDBJ whole genome shotgun (WGS) entry which is preliminary data.</text>
</comment>
<dbReference type="InterPro" id="IPR036412">
    <property type="entry name" value="HAD-like_sf"/>
</dbReference>
<gene>
    <name evidence="1" type="ORF">BXY80_0387</name>
</gene>
<name>A0A420DVR0_9FLAO</name>
<evidence type="ECO:0000313" key="1">
    <source>
        <dbReference type="EMBL" id="RKE98305.1"/>
    </source>
</evidence>
<dbReference type="SUPFAM" id="SSF56784">
    <property type="entry name" value="HAD-like"/>
    <property type="match status" value="1"/>
</dbReference>
<dbReference type="AlphaFoldDB" id="A0A420DVR0"/>
<reference evidence="1 2" key="1">
    <citation type="submission" date="2018-09" db="EMBL/GenBank/DDBJ databases">
        <title>Genomic Encyclopedia of Archaeal and Bacterial Type Strains, Phase II (KMG-II): from individual species to whole genera.</title>
        <authorList>
            <person name="Goeker M."/>
        </authorList>
    </citation>
    <scope>NUCLEOTIDE SEQUENCE [LARGE SCALE GENOMIC DNA]</scope>
    <source>
        <strain evidence="1 2">DSM 26283</strain>
    </source>
</reference>
<dbReference type="InterPro" id="IPR016769">
    <property type="entry name" value="Phage_SP01_Orf1"/>
</dbReference>
<dbReference type="OrthoDB" id="5431039at2"/>
<dbReference type="NCBIfam" id="NF046079">
    <property type="entry name" value="HAD_phos_BT0820"/>
    <property type="match status" value="1"/>
</dbReference>
<accession>A0A420DVR0</accession>
<dbReference type="Gene3D" id="3.40.50.1000">
    <property type="entry name" value="HAD superfamily/HAD-like"/>
    <property type="match status" value="1"/>
</dbReference>
<evidence type="ECO:0008006" key="3">
    <source>
        <dbReference type="Google" id="ProtNLM"/>
    </source>
</evidence>
<keyword evidence="2" id="KW-1185">Reference proteome</keyword>
<dbReference type="RefSeq" id="WP_120199526.1">
    <property type="nucleotide sequence ID" value="NZ_RAQJ01000001.1"/>
</dbReference>